<dbReference type="GO" id="GO:0006207">
    <property type="term" value="P:'de novo' pyrimidine nucleobase biosynthetic process"/>
    <property type="evidence" value="ECO:0007669"/>
    <property type="project" value="UniProtKB-UniRule"/>
</dbReference>
<feature type="domain" description="Dihydroorotate dehydrogenase catalytic" evidence="12">
    <location>
        <begin position="67"/>
        <end position="357"/>
    </location>
</feature>
<evidence type="ECO:0000256" key="5">
    <source>
        <dbReference type="ARBA" id="ARBA00022630"/>
    </source>
</evidence>
<evidence type="ECO:0000256" key="1">
    <source>
        <dbReference type="ARBA" id="ARBA00003125"/>
    </source>
</evidence>
<keyword evidence="8 11" id="KW-0560">Oxidoreductase</keyword>
<keyword evidence="5 11" id="KW-0285">Flavoprotein</keyword>
<dbReference type="PROSITE" id="PS00911">
    <property type="entry name" value="DHODEHASE_1"/>
    <property type="match status" value="1"/>
</dbReference>
<dbReference type="InterPro" id="IPR013785">
    <property type="entry name" value="Aldolase_TIM"/>
</dbReference>
<evidence type="ECO:0000256" key="6">
    <source>
        <dbReference type="ARBA" id="ARBA00022643"/>
    </source>
</evidence>
<feature type="binding site" evidence="11">
    <location>
        <position position="199"/>
    </location>
    <ligand>
        <name>substrate</name>
    </ligand>
</feature>
<feature type="binding site" evidence="11">
    <location>
        <position position="204"/>
    </location>
    <ligand>
        <name>substrate</name>
    </ligand>
</feature>
<evidence type="ECO:0000259" key="12">
    <source>
        <dbReference type="Pfam" id="PF01180"/>
    </source>
</evidence>
<dbReference type="NCBIfam" id="NF003652">
    <property type="entry name" value="PRK05286.2-5"/>
    <property type="match status" value="1"/>
</dbReference>
<dbReference type="AlphaFoldDB" id="A0A1H9Q385"/>
<feature type="binding site" evidence="11">
    <location>
        <position position="242"/>
    </location>
    <ligand>
        <name>FMN</name>
        <dbReference type="ChEBI" id="CHEBI:58210"/>
    </ligand>
</feature>
<dbReference type="STRING" id="64702.SAMN05443377_10278"/>
<dbReference type="CDD" id="cd04738">
    <property type="entry name" value="DHOD_2_like"/>
    <property type="match status" value="1"/>
</dbReference>
<evidence type="ECO:0000256" key="9">
    <source>
        <dbReference type="ARBA" id="ARBA00023136"/>
    </source>
</evidence>
<feature type="binding site" evidence="11">
    <location>
        <begin position="82"/>
        <end position="86"/>
    </location>
    <ligand>
        <name>FMN</name>
        <dbReference type="ChEBI" id="CHEBI:58210"/>
    </ligand>
</feature>
<name>A0A1H9Q385_9ACTN</name>
<proteinExistence type="inferred from homology"/>
<dbReference type="UniPathway" id="UPA00070">
    <property type="reaction ID" value="UER00946"/>
</dbReference>
<protein>
    <recommendedName>
        <fullName evidence="11">Dihydroorotate dehydrogenase (quinone)</fullName>
        <ecNumber evidence="11">1.3.5.2</ecNumber>
    </recommendedName>
    <alternativeName>
        <fullName evidence="11">DHOdehase</fullName>
        <shortName evidence="11">DHOD</shortName>
        <shortName evidence="11">DHODase</shortName>
    </alternativeName>
    <alternativeName>
        <fullName evidence="11">Dihydroorotate oxidase</fullName>
    </alternativeName>
</protein>
<keyword evidence="7 11" id="KW-0665">Pyrimidine biosynthesis</keyword>
<evidence type="ECO:0000256" key="7">
    <source>
        <dbReference type="ARBA" id="ARBA00022975"/>
    </source>
</evidence>
<comment type="subunit">
    <text evidence="11">Monomer.</text>
</comment>
<dbReference type="PROSITE" id="PS00912">
    <property type="entry name" value="DHODEHASE_2"/>
    <property type="match status" value="1"/>
</dbReference>
<dbReference type="InterPro" id="IPR005719">
    <property type="entry name" value="Dihydroorotate_DH_2"/>
</dbReference>
<sequence length="370" mass="39197">MLDSSLDEVWVRALRAGYLGCVRPLLFTMHGGDPEKIHGQLISTLGHLPESLMGVVRWALDRDKDPVELAGIHFPGRVGVAAGLDKDGVAAAAWAPLGFGFAELGTVTAHAQPGNPRPRLFRLIRSRAIINRMGFNNNGAESLAAKLAGAQVARGNNALGCPVGVSIGKTKRIPLEQAVPDYLFSLETLAPYADYLAINVSSPNTPGLRSLQGRRQLEELTGALVSRARELDPHHPLPIFVKLAPDLPIGELDELLGVCEDAGVSGLVATNTTLERGGLAPEDQHLAVQAGGLSGAPLTALALQRVRWIAGHTKLPIMGVGGIMSPNDAQAMFDAGARLVQLYTGFIFEGPALVAGINSLCRPDRLRVTQ</sequence>
<dbReference type="GO" id="GO:0106430">
    <property type="term" value="F:dihydroorotate dehydrogenase (quinone) activity"/>
    <property type="evidence" value="ECO:0007669"/>
    <property type="project" value="UniProtKB-EC"/>
</dbReference>
<keyword evidence="14" id="KW-1185">Reference proteome</keyword>
<feature type="binding site" evidence="11">
    <location>
        <begin position="271"/>
        <end position="272"/>
    </location>
    <ligand>
        <name>substrate</name>
    </ligand>
</feature>
<feature type="binding site" evidence="11">
    <location>
        <position position="199"/>
    </location>
    <ligand>
        <name>FMN</name>
        <dbReference type="ChEBI" id="CHEBI:58210"/>
    </ligand>
</feature>
<dbReference type="GO" id="GO:0044205">
    <property type="term" value="P:'de novo' UMP biosynthetic process"/>
    <property type="evidence" value="ECO:0007669"/>
    <property type="project" value="UniProtKB-UniRule"/>
</dbReference>
<evidence type="ECO:0000256" key="11">
    <source>
        <dbReference type="HAMAP-Rule" id="MF_00225"/>
    </source>
</evidence>
<evidence type="ECO:0000313" key="14">
    <source>
        <dbReference type="Proteomes" id="UP000198815"/>
    </source>
</evidence>
<comment type="subcellular location">
    <subcellularLocation>
        <location evidence="11">Cell membrane</location>
        <topology evidence="11">Peripheral membrane protein</topology>
    </subcellularLocation>
    <subcellularLocation>
        <location evidence="2">Membrane</location>
    </subcellularLocation>
</comment>
<evidence type="ECO:0000256" key="3">
    <source>
        <dbReference type="ARBA" id="ARBA00005161"/>
    </source>
</evidence>
<dbReference type="EMBL" id="FOGZ01000002">
    <property type="protein sequence ID" value="SER54333.1"/>
    <property type="molecule type" value="Genomic_DNA"/>
</dbReference>
<feature type="binding site" evidence="11">
    <location>
        <begin position="343"/>
        <end position="344"/>
    </location>
    <ligand>
        <name>FMN</name>
        <dbReference type="ChEBI" id="CHEBI:58210"/>
    </ligand>
</feature>
<feature type="binding site" evidence="11">
    <location>
        <position position="166"/>
    </location>
    <ligand>
        <name>FMN</name>
        <dbReference type="ChEBI" id="CHEBI:58210"/>
    </ligand>
</feature>
<comment type="similarity">
    <text evidence="4 11">Belongs to the dihydroorotate dehydrogenase family. Type 2 subfamily.</text>
</comment>
<feature type="binding site" evidence="11">
    <location>
        <position position="270"/>
    </location>
    <ligand>
        <name>FMN</name>
        <dbReference type="ChEBI" id="CHEBI:58210"/>
    </ligand>
</feature>
<organism evidence="13 14">
    <name type="scientific">Propionibacterium cyclohexanicum</name>
    <dbReference type="NCBI Taxonomy" id="64702"/>
    <lineage>
        <taxon>Bacteria</taxon>
        <taxon>Bacillati</taxon>
        <taxon>Actinomycetota</taxon>
        <taxon>Actinomycetes</taxon>
        <taxon>Propionibacteriales</taxon>
        <taxon>Propionibacteriaceae</taxon>
        <taxon>Propionibacterium</taxon>
    </lineage>
</organism>
<evidence type="ECO:0000256" key="8">
    <source>
        <dbReference type="ARBA" id="ARBA00023002"/>
    </source>
</evidence>
<comment type="pathway">
    <text evidence="3 11">Pyrimidine metabolism; UMP biosynthesis via de novo pathway; orotate from (S)-dihydroorotate (quinone route): step 1/1.</text>
</comment>
<accession>A0A1H9Q385</accession>
<dbReference type="Proteomes" id="UP000198815">
    <property type="component" value="Unassembled WGS sequence"/>
</dbReference>
<feature type="binding site" evidence="11">
    <location>
        <position position="86"/>
    </location>
    <ligand>
        <name>substrate</name>
    </ligand>
</feature>
<comment type="catalytic activity">
    <reaction evidence="10 11">
        <text>(S)-dihydroorotate + a quinone = orotate + a quinol</text>
        <dbReference type="Rhea" id="RHEA:30187"/>
        <dbReference type="ChEBI" id="CHEBI:24646"/>
        <dbReference type="ChEBI" id="CHEBI:30839"/>
        <dbReference type="ChEBI" id="CHEBI:30864"/>
        <dbReference type="ChEBI" id="CHEBI:132124"/>
        <dbReference type="EC" id="1.3.5.2"/>
    </reaction>
</comment>
<dbReference type="InterPro" id="IPR050074">
    <property type="entry name" value="DHO_dehydrogenase"/>
</dbReference>
<dbReference type="Gene3D" id="3.20.20.70">
    <property type="entry name" value="Aldolase class I"/>
    <property type="match status" value="1"/>
</dbReference>
<reference evidence="14" key="1">
    <citation type="submission" date="2016-10" db="EMBL/GenBank/DDBJ databases">
        <authorList>
            <person name="Varghese N."/>
            <person name="Submissions S."/>
        </authorList>
    </citation>
    <scope>NUCLEOTIDE SEQUENCE [LARGE SCALE GENOMIC DNA]</scope>
    <source>
        <strain evidence="14">DSM 16859</strain>
    </source>
</reference>
<comment type="cofactor">
    <cofactor evidence="11">
        <name>FMN</name>
        <dbReference type="ChEBI" id="CHEBI:58210"/>
    </cofactor>
    <text evidence="11">Binds 1 FMN per subunit.</text>
</comment>
<keyword evidence="6 11" id="KW-0288">FMN</keyword>
<comment type="function">
    <text evidence="1 11">Catalyzes the conversion of dihydroorotate to orotate with quinone as electron acceptor.</text>
</comment>
<keyword evidence="11" id="KW-1003">Cell membrane</keyword>
<dbReference type="HAMAP" id="MF_00225">
    <property type="entry name" value="DHO_dh_type2"/>
    <property type="match status" value="1"/>
</dbReference>
<dbReference type="InterPro" id="IPR001295">
    <property type="entry name" value="Dihydroorotate_DH_CS"/>
</dbReference>
<dbReference type="PANTHER" id="PTHR48109">
    <property type="entry name" value="DIHYDROOROTATE DEHYDROGENASE (QUINONE), MITOCHONDRIAL-RELATED"/>
    <property type="match status" value="1"/>
</dbReference>
<evidence type="ECO:0000256" key="4">
    <source>
        <dbReference type="ARBA" id="ARBA00005359"/>
    </source>
</evidence>
<evidence type="ECO:0000256" key="2">
    <source>
        <dbReference type="ARBA" id="ARBA00004370"/>
    </source>
</evidence>
<dbReference type="GO" id="GO:0005886">
    <property type="term" value="C:plasma membrane"/>
    <property type="evidence" value="ECO:0007669"/>
    <property type="project" value="UniProtKB-SubCell"/>
</dbReference>
<dbReference type="EC" id="1.3.5.2" evidence="11"/>
<feature type="binding site" evidence="11">
    <location>
        <begin position="131"/>
        <end position="135"/>
    </location>
    <ligand>
        <name>substrate</name>
    </ligand>
</feature>
<gene>
    <name evidence="11" type="primary">pyrD</name>
    <name evidence="13" type="ORF">SAMN05443377_10278</name>
</gene>
<feature type="binding site" evidence="11">
    <location>
        <position position="322"/>
    </location>
    <ligand>
        <name>FMN</name>
        <dbReference type="ChEBI" id="CHEBI:58210"/>
    </ligand>
</feature>
<dbReference type="Pfam" id="PF01180">
    <property type="entry name" value="DHO_dh"/>
    <property type="match status" value="1"/>
</dbReference>
<dbReference type="GO" id="GO:0005737">
    <property type="term" value="C:cytoplasm"/>
    <property type="evidence" value="ECO:0007669"/>
    <property type="project" value="InterPro"/>
</dbReference>
<dbReference type="InterPro" id="IPR005720">
    <property type="entry name" value="Dihydroorotate_DH_cat"/>
</dbReference>
<feature type="binding site" evidence="11">
    <location>
        <position position="106"/>
    </location>
    <ligand>
        <name>FMN</name>
        <dbReference type="ChEBI" id="CHEBI:58210"/>
    </ligand>
</feature>
<evidence type="ECO:0000313" key="13">
    <source>
        <dbReference type="EMBL" id="SER54333.1"/>
    </source>
</evidence>
<dbReference type="SUPFAM" id="SSF51395">
    <property type="entry name" value="FMN-linked oxidoreductases"/>
    <property type="match status" value="1"/>
</dbReference>
<feature type="active site" description="Nucleophile" evidence="11">
    <location>
        <position position="202"/>
    </location>
</feature>
<dbReference type="NCBIfam" id="TIGR01036">
    <property type="entry name" value="pyrD_sub2"/>
    <property type="match status" value="1"/>
</dbReference>
<dbReference type="PANTHER" id="PTHR48109:SF4">
    <property type="entry name" value="DIHYDROOROTATE DEHYDROGENASE (QUINONE), MITOCHONDRIAL"/>
    <property type="match status" value="1"/>
</dbReference>
<keyword evidence="9 11" id="KW-0472">Membrane</keyword>
<feature type="binding site" evidence="11">
    <location>
        <position position="295"/>
    </location>
    <ligand>
        <name>FMN</name>
        <dbReference type="ChEBI" id="CHEBI:58210"/>
    </ligand>
</feature>
<evidence type="ECO:0000256" key="10">
    <source>
        <dbReference type="ARBA" id="ARBA00048639"/>
    </source>
</evidence>